<keyword evidence="2 6" id="KW-0597">Phosphoprotein</keyword>
<dbReference type="SMART" id="SM00900">
    <property type="entry name" value="FMN_bind"/>
    <property type="match status" value="1"/>
</dbReference>
<keyword evidence="4 6" id="KW-0288">FMN</keyword>
<name>A0A401FYA5_9BACT</name>
<keyword evidence="10" id="KW-1185">Reference proteome</keyword>
<evidence type="ECO:0000259" key="8">
    <source>
        <dbReference type="SMART" id="SM00900"/>
    </source>
</evidence>
<dbReference type="AlphaFoldDB" id="A0A401FYA5"/>
<dbReference type="NCBIfam" id="TIGR01947">
    <property type="entry name" value="rnfG"/>
    <property type="match status" value="1"/>
</dbReference>
<keyword evidence="3 6" id="KW-0285">Flavoprotein</keyword>
<protein>
    <recommendedName>
        <fullName evidence="6">Ion-translocating oxidoreductase complex subunit G</fullName>
        <ecNumber evidence="6">7.-.-.-</ecNumber>
    </recommendedName>
    <alternativeName>
        <fullName evidence="6">Rnf electron transport complex subunit G</fullName>
    </alternativeName>
</protein>
<keyword evidence="6" id="KW-1133">Transmembrane helix</keyword>
<comment type="similarity">
    <text evidence="6">Belongs to the RnfG family.</text>
</comment>
<keyword evidence="6" id="KW-0472">Membrane</keyword>
<dbReference type="PIRSF" id="PIRSF006091">
    <property type="entry name" value="E_trnsport_RnfG"/>
    <property type="match status" value="1"/>
</dbReference>
<keyword evidence="5 6" id="KW-0249">Electron transport</keyword>
<comment type="function">
    <text evidence="6">Part of a membrane-bound complex that couples electron transfer with translocation of ions across the membrane.</text>
</comment>
<feature type="domain" description="FMN-binding" evidence="8">
    <location>
        <begin position="92"/>
        <end position="180"/>
    </location>
</feature>
<keyword evidence="1 6" id="KW-0813">Transport</keyword>
<dbReference type="OrthoDB" id="9787579at2"/>
<evidence type="ECO:0000256" key="1">
    <source>
        <dbReference type="ARBA" id="ARBA00022448"/>
    </source>
</evidence>
<dbReference type="InterPro" id="IPR007329">
    <property type="entry name" value="FMN-bd"/>
</dbReference>
<keyword evidence="7" id="KW-0732">Signal</keyword>
<keyword evidence="6" id="KW-1278">Translocase</keyword>
<dbReference type="EMBL" id="BEXT01000001">
    <property type="protein sequence ID" value="GBC61949.1"/>
    <property type="molecule type" value="Genomic_DNA"/>
</dbReference>
<feature type="signal peptide" evidence="7">
    <location>
        <begin position="1"/>
        <end position="23"/>
    </location>
</feature>
<keyword evidence="6" id="KW-0812">Transmembrane</keyword>
<accession>A0A401FYA5</accession>
<dbReference type="GO" id="GO:0022900">
    <property type="term" value="P:electron transport chain"/>
    <property type="evidence" value="ECO:0007669"/>
    <property type="project" value="UniProtKB-UniRule"/>
</dbReference>
<dbReference type="PANTHER" id="PTHR36118">
    <property type="entry name" value="ION-TRANSLOCATING OXIDOREDUCTASE COMPLEX SUBUNIT G"/>
    <property type="match status" value="1"/>
</dbReference>
<dbReference type="HAMAP" id="MF_00479">
    <property type="entry name" value="RsxG_RnfG"/>
    <property type="match status" value="1"/>
</dbReference>
<evidence type="ECO:0000313" key="10">
    <source>
        <dbReference type="Proteomes" id="UP000288096"/>
    </source>
</evidence>
<dbReference type="GO" id="GO:0005886">
    <property type="term" value="C:plasma membrane"/>
    <property type="evidence" value="ECO:0007669"/>
    <property type="project" value="UniProtKB-SubCell"/>
</dbReference>
<dbReference type="InterPro" id="IPR010209">
    <property type="entry name" value="Ion_transpt_RnfG/RsxG"/>
</dbReference>
<reference evidence="10" key="1">
    <citation type="submission" date="2017-11" db="EMBL/GenBank/DDBJ databases">
        <authorList>
            <person name="Watanabe M."/>
            <person name="Kojima H."/>
        </authorList>
    </citation>
    <scope>NUCLEOTIDE SEQUENCE [LARGE SCALE GENOMIC DNA]</scope>
    <source>
        <strain evidence="10">Tokyo 01</strain>
    </source>
</reference>
<dbReference type="NCBIfam" id="NF045876">
    <property type="entry name" value="RnfG_DVU2794"/>
    <property type="match status" value="1"/>
</dbReference>
<dbReference type="EC" id="7.-.-.-" evidence="6"/>
<evidence type="ECO:0000256" key="6">
    <source>
        <dbReference type="HAMAP-Rule" id="MF_00479"/>
    </source>
</evidence>
<dbReference type="Pfam" id="PF04205">
    <property type="entry name" value="FMN_bind"/>
    <property type="match status" value="1"/>
</dbReference>
<evidence type="ECO:0000256" key="5">
    <source>
        <dbReference type="ARBA" id="ARBA00022982"/>
    </source>
</evidence>
<gene>
    <name evidence="6" type="primary">rnfG</name>
    <name evidence="9" type="ORF">DENIS_2911</name>
</gene>
<comment type="subcellular location">
    <subcellularLocation>
        <location evidence="6">Cell membrane</location>
        <topology evidence="6">Single-pass membrane protein</topology>
    </subcellularLocation>
</comment>
<feature type="modified residue" description="FMN phosphoryl threonine" evidence="6">
    <location>
        <position position="163"/>
    </location>
</feature>
<evidence type="ECO:0000256" key="4">
    <source>
        <dbReference type="ARBA" id="ARBA00022643"/>
    </source>
</evidence>
<dbReference type="GO" id="GO:0010181">
    <property type="term" value="F:FMN binding"/>
    <property type="evidence" value="ECO:0007669"/>
    <property type="project" value="InterPro"/>
</dbReference>
<feature type="chain" id="PRO_5019414022" description="Ion-translocating oxidoreductase complex subunit G" evidence="7">
    <location>
        <begin position="24"/>
        <end position="196"/>
    </location>
</feature>
<proteinExistence type="inferred from homology"/>
<dbReference type="RefSeq" id="WP_124329174.1">
    <property type="nucleotide sequence ID" value="NZ_BEXT01000001.1"/>
</dbReference>
<comment type="cofactor">
    <cofactor evidence="6">
        <name>FMN</name>
        <dbReference type="ChEBI" id="CHEBI:58210"/>
    </cofactor>
</comment>
<dbReference type="GO" id="GO:0009055">
    <property type="term" value="F:electron transfer activity"/>
    <property type="evidence" value="ECO:0007669"/>
    <property type="project" value="InterPro"/>
</dbReference>
<dbReference type="Proteomes" id="UP000288096">
    <property type="component" value="Unassembled WGS sequence"/>
</dbReference>
<evidence type="ECO:0000313" key="9">
    <source>
        <dbReference type="EMBL" id="GBC61949.1"/>
    </source>
</evidence>
<reference evidence="10" key="2">
    <citation type="submission" date="2019-01" db="EMBL/GenBank/DDBJ databases">
        <title>Genome sequence of Desulfonema ishimotonii strain Tokyo 01.</title>
        <authorList>
            <person name="Fukui M."/>
        </authorList>
    </citation>
    <scope>NUCLEOTIDE SEQUENCE [LARGE SCALE GENOMIC DNA]</scope>
    <source>
        <strain evidence="10">Tokyo 01</strain>
    </source>
</reference>
<evidence type="ECO:0000256" key="7">
    <source>
        <dbReference type="SAM" id="SignalP"/>
    </source>
</evidence>
<organism evidence="9 10">
    <name type="scientific">Desulfonema ishimotonii</name>
    <dbReference type="NCBI Taxonomy" id="45657"/>
    <lineage>
        <taxon>Bacteria</taxon>
        <taxon>Pseudomonadati</taxon>
        <taxon>Thermodesulfobacteriota</taxon>
        <taxon>Desulfobacteria</taxon>
        <taxon>Desulfobacterales</taxon>
        <taxon>Desulfococcaceae</taxon>
        <taxon>Desulfonema</taxon>
    </lineage>
</organism>
<keyword evidence="6" id="KW-1003">Cell membrane</keyword>
<sequence length="196" mass="20721">MREMIKMVVVLTVLAAFSGGLLAAVRDNTKEKIENQQLLFVKGPAIKSIFKDAANDPITDRFKLKDGEIERTFFVGVIDGKPAIALESYGKGYGGDVGLMVGINTETDAIIGVGVTTHSETPGLGAKAKDDPNFSAQFGGMAVMEPIKVNKDGGKVNAISGATITSRAVASAATDVGEIYKRLKPQLIENAKSFSK</sequence>
<comment type="subunit">
    <text evidence="6">The complex is composed of six subunits: RnfA, RnfB, RnfC, RnfD, RnfE and RnfG.</text>
</comment>
<evidence type="ECO:0000256" key="2">
    <source>
        <dbReference type="ARBA" id="ARBA00022553"/>
    </source>
</evidence>
<evidence type="ECO:0000256" key="3">
    <source>
        <dbReference type="ARBA" id="ARBA00022630"/>
    </source>
</evidence>
<dbReference type="PANTHER" id="PTHR36118:SF1">
    <property type="entry name" value="ION-TRANSLOCATING OXIDOREDUCTASE COMPLEX SUBUNIT G"/>
    <property type="match status" value="1"/>
</dbReference>
<comment type="caution">
    <text evidence="9">The sequence shown here is derived from an EMBL/GenBank/DDBJ whole genome shotgun (WGS) entry which is preliminary data.</text>
</comment>